<evidence type="ECO:0000313" key="2">
    <source>
        <dbReference type="Proteomes" id="UP000827092"/>
    </source>
</evidence>
<dbReference type="EMBL" id="JAFNEN010002305">
    <property type="protein sequence ID" value="KAG8172846.1"/>
    <property type="molecule type" value="Genomic_DNA"/>
</dbReference>
<name>A0AAV6TMY7_9ARAC</name>
<sequence>METVVRSSSRSNQIGFAKNTLFNDEFDIDMEVNKLEMAQDLIEDNEEEGDPVPFLENELDYDENELKVDLALDMNNSHGKDFRVFQAPERVSIEEFNDIMRHLNTMQRDLVFRDEIQID</sequence>
<reference evidence="1 2" key="1">
    <citation type="journal article" date="2022" name="Nat. Ecol. Evol.">
        <title>A masculinizing supergene underlies an exaggerated male reproductive morph in a spider.</title>
        <authorList>
            <person name="Hendrickx F."/>
            <person name="De Corte Z."/>
            <person name="Sonet G."/>
            <person name="Van Belleghem S.M."/>
            <person name="Kostlbacher S."/>
            <person name="Vangestel C."/>
        </authorList>
    </citation>
    <scope>NUCLEOTIDE SEQUENCE [LARGE SCALE GENOMIC DNA]</scope>
    <source>
        <strain evidence="1">W744_W776</strain>
    </source>
</reference>
<dbReference type="Proteomes" id="UP000827092">
    <property type="component" value="Unassembled WGS sequence"/>
</dbReference>
<evidence type="ECO:0000313" key="1">
    <source>
        <dbReference type="EMBL" id="KAG8172846.1"/>
    </source>
</evidence>
<comment type="caution">
    <text evidence="1">The sequence shown here is derived from an EMBL/GenBank/DDBJ whole genome shotgun (WGS) entry which is preliminary data.</text>
</comment>
<gene>
    <name evidence="1" type="ORF">JTE90_010240</name>
</gene>
<protein>
    <submittedName>
        <fullName evidence="1">Uncharacterized protein</fullName>
    </submittedName>
</protein>
<keyword evidence="2" id="KW-1185">Reference proteome</keyword>
<proteinExistence type="predicted"/>
<dbReference type="AlphaFoldDB" id="A0AAV6TMY7"/>
<organism evidence="1 2">
    <name type="scientific">Oedothorax gibbosus</name>
    <dbReference type="NCBI Taxonomy" id="931172"/>
    <lineage>
        <taxon>Eukaryota</taxon>
        <taxon>Metazoa</taxon>
        <taxon>Ecdysozoa</taxon>
        <taxon>Arthropoda</taxon>
        <taxon>Chelicerata</taxon>
        <taxon>Arachnida</taxon>
        <taxon>Araneae</taxon>
        <taxon>Araneomorphae</taxon>
        <taxon>Entelegynae</taxon>
        <taxon>Araneoidea</taxon>
        <taxon>Linyphiidae</taxon>
        <taxon>Erigoninae</taxon>
        <taxon>Oedothorax</taxon>
    </lineage>
</organism>
<accession>A0AAV6TMY7</accession>